<organism evidence="1 2">
    <name type="scientific">Tetrahymena thermophila (strain SB210)</name>
    <dbReference type="NCBI Taxonomy" id="312017"/>
    <lineage>
        <taxon>Eukaryota</taxon>
        <taxon>Sar</taxon>
        <taxon>Alveolata</taxon>
        <taxon>Ciliophora</taxon>
        <taxon>Intramacronucleata</taxon>
        <taxon>Oligohymenophorea</taxon>
        <taxon>Hymenostomatida</taxon>
        <taxon>Tetrahymenina</taxon>
        <taxon>Tetrahymenidae</taxon>
        <taxon>Tetrahymena</taxon>
    </lineage>
</organism>
<dbReference type="AlphaFoldDB" id="Q22TF5"/>
<accession>Q22TF5</accession>
<dbReference type="InParanoid" id="Q22TF5"/>
<proteinExistence type="predicted"/>
<reference evidence="2" key="1">
    <citation type="journal article" date="2006" name="PLoS Biol.">
        <title>Macronuclear genome sequence of the ciliate Tetrahymena thermophila, a model eukaryote.</title>
        <authorList>
            <person name="Eisen J.A."/>
            <person name="Coyne R.S."/>
            <person name="Wu M."/>
            <person name="Wu D."/>
            <person name="Thiagarajan M."/>
            <person name="Wortman J.R."/>
            <person name="Badger J.H."/>
            <person name="Ren Q."/>
            <person name="Amedeo P."/>
            <person name="Jones K.M."/>
            <person name="Tallon L.J."/>
            <person name="Delcher A.L."/>
            <person name="Salzberg S.L."/>
            <person name="Silva J.C."/>
            <person name="Haas B.J."/>
            <person name="Majoros W.H."/>
            <person name="Farzad M."/>
            <person name="Carlton J.M."/>
            <person name="Smith R.K. Jr."/>
            <person name="Garg J."/>
            <person name="Pearlman R.E."/>
            <person name="Karrer K.M."/>
            <person name="Sun L."/>
            <person name="Manning G."/>
            <person name="Elde N.C."/>
            <person name="Turkewitz A.P."/>
            <person name="Asai D.J."/>
            <person name="Wilkes D.E."/>
            <person name="Wang Y."/>
            <person name="Cai H."/>
            <person name="Collins K."/>
            <person name="Stewart B.A."/>
            <person name="Lee S.R."/>
            <person name="Wilamowska K."/>
            <person name="Weinberg Z."/>
            <person name="Ruzzo W.L."/>
            <person name="Wloga D."/>
            <person name="Gaertig J."/>
            <person name="Frankel J."/>
            <person name="Tsao C.-C."/>
            <person name="Gorovsky M.A."/>
            <person name="Keeling P.J."/>
            <person name="Waller R.F."/>
            <person name="Patron N.J."/>
            <person name="Cherry J.M."/>
            <person name="Stover N.A."/>
            <person name="Krieger C.J."/>
            <person name="del Toro C."/>
            <person name="Ryder H.F."/>
            <person name="Williamson S.C."/>
            <person name="Barbeau R.A."/>
            <person name="Hamilton E.P."/>
            <person name="Orias E."/>
        </authorList>
    </citation>
    <scope>NUCLEOTIDE SEQUENCE [LARGE SCALE GENOMIC DNA]</scope>
    <source>
        <strain evidence="2">SB210</strain>
    </source>
</reference>
<name>Q22TF5_TETTS</name>
<evidence type="ECO:0000313" key="1">
    <source>
        <dbReference type="EMBL" id="EAR88483.1"/>
    </source>
</evidence>
<dbReference type="HOGENOM" id="CLU_435159_0_0_1"/>
<gene>
    <name evidence="1" type="ORF">TTHERM_00171700</name>
</gene>
<dbReference type="GeneID" id="7836448"/>
<dbReference type="Proteomes" id="UP000009168">
    <property type="component" value="Unassembled WGS sequence"/>
</dbReference>
<dbReference type="KEGG" id="tet:TTHERM_00171700"/>
<dbReference type="RefSeq" id="XP_001008728.1">
    <property type="nucleotide sequence ID" value="XM_001008728.3"/>
</dbReference>
<evidence type="ECO:0000313" key="2">
    <source>
        <dbReference type="Proteomes" id="UP000009168"/>
    </source>
</evidence>
<protein>
    <submittedName>
        <fullName evidence="1">Uncharacterized protein</fullName>
    </submittedName>
</protein>
<keyword evidence="2" id="KW-1185">Reference proteome</keyword>
<dbReference type="EMBL" id="GG662840">
    <property type="protein sequence ID" value="EAR88483.1"/>
    <property type="molecule type" value="Genomic_DNA"/>
</dbReference>
<sequence>MNSLQNVKVNFHSQFHTEKYFVHTLEDINFNENLHKIQVEITIKKLQNHNIQQCVVCKDNLISFLRKQKTNIFAIQFNVFDFYLVRMLLEDNQIADTFRQLHLKELTIKCVRIELNLLKQIFDLAIHTFSSIDTISIEIAFSKFDKEQISLLSAIRYLSNLKSFSLKLKQIDWPLSQLIELFEKDIGSILLNISKIQISLNKINFSKEKSDIFKVFQLNKLDNLQEFSLSLDYITGNILFPSDFLKNALNLKSFCMQISYGQFIHEIIQTLKNVSCIDQLQQFSLKLLECEIPAKLAVDLAYSLKSLKNLESLDLKFVPQKITMKTQILKPLFSEYEQIMSNLVLQNRNLQNLCLNLESESTKTMLDAVGFYENIQFTDFFNNKSYPNLKEIKYIDCSYSGVNRYNATSLIDYNMFQHQKNQNLLEFLYRNKQIILLQISETLVNSQYIKEFSNCVCKMKNLKTLEIEFREISSDAIFSANDYQNLFSQMNSLEFVKLKVTDLRKYQNLFANKNIKQLTLKQYSQFIKLENFILQFKVQKLINSQKAIIGKLDKDQNYRSEEFTKIIVLEEGGNDYFQLLDCIVIDNSNRIQYFNDKKHAFYNFILFYKFLYHQIQYSPQQTLYDLYEQ</sequence>